<feature type="transmembrane region" description="Helical" evidence="1">
    <location>
        <begin position="728"/>
        <end position="748"/>
    </location>
</feature>
<sequence length="881" mass="98034">MELSIGLIGLIIFIGSLCGLAAFIQIQGLKEQMNLLKQQVSRLSKDGGDNLDVSFADNQALDAQSQISLESTSHLHATFSDMPLERPDLKTSAPHHPSATTKQLEPTPSILKDFFKEVKNQLEFNWMVWIGGLALAFGGVFFVNYALEAGLLSPTMRVMLGALFGIASICAAQYLHRREIVFERFTNYIPAALAGGGFISLFALTLFSLINYQLISATTAFVLLAFIAVSASWFALRFGPLLAVLGIVASYSVPLWVSSGQSMLLFVLSYIAMVTISATLVASKVKRVWLWYLIWSGQLLWLLVASFVHTDEHFHLAIGIFSVFSIILLIVVPRLTWRLISVSIPNLQFKQLMTLRPDNILLVIVLLCVSIALLGTGDFVSNSLLAISITSLLFLAPQRFNGWDSWLFFGLLILLILIVSQVLPSSDQDGLLAFSGTFLIALAASAIILSYGCYFSFRFPTRLSFSLIAVLSPFCLLASTYVQIADKWLPQVYGLWSTFLLLSAAAMVWASKRHLSTWQRFIWWCGVNANITLAMTMLLDKTGLTLALAIQVFLISILVKRTHVDMPHWPLKVLTFLVTIRLTMAPWQADYQQFELIGMHWTSVIYPLVIALFVMAAKCWQSSTLKAWLQGAALHCIALFITTQTSLLLVGNMPDFGHLSLHEHIVLSINWLLLAGAYLYRSKFANKLCQLYQIAAGILIFGSFAYQFELFLEQNPLFEQINIGSMPIFNWLLLWWGAPAILFMVIAHLLTPINTRLKKACHFIAACFAVLSVNALIRQCWQGEYIDLSNATSDGEMISYSLFWLFIACITVIMGHFKTNLMIQKVGLALLAIVIGKVFLVDMANLTGLLRAASFVGLGLSLVGLSGLFQWLRKRNYTVSN</sequence>
<dbReference type="HOGENOM" id="CLU_013837_0_0_6"/>
<feature type="transmembrane region" description="Helical" evidence="1">
    <location>
        <begin position="403"/>
        <end position="424"/>
    </location>
</feature>
<feature type="transmembrane region" description="Helical" evidence="1">
    <location>
        <begin position="158"/>
        <end position="176"/>
    </location>
</feature>
<dbReference type="Proteomes" id="UP000006201">
    <property type="component" value="Unassembled WGS sequence"/>
</dbReference>
<feature type="transmembrane region" description="Helical" evidence="1">
    <location>
        <begin position="214"/>
        <end position="234"/>
    </location>
</feature>
<feature type="transmembrane region" description="Helical" evidence="1">
    <location>
        <begin position="661"/>
        <end position="679"/>
    </location>
</feature>
<reference evidence="2 3" key="1">
    <citation type="submission" date="2006-02" db="EMBL/GenBank/DDBJ databases">
        <authorList>
            <person name="Moran M.A."/>
            <person name="Kjelleberg S."/>
            <person name="Egan S."/>
            <person name="Saunders N."/>
            <person name="Thomas T."/>
            <person name="Ferriera S."/>
            <person name="Johnson J."/>
            <person name="Kravitz S."/>
            <person name="Halpern A."/>
            <person name="Remington K."/>
            <person name="Beeson K."/>
            <person name="Tran B."/>
            <person name="Rogers Y.-H."/>
            <person name="Friedman R."/>
            <person name="Venter J.C."/>
        </authorList>
    </citation>
    <scope>NUCLEOTIDE SEQUENCE [LARGE SCALE GENOMIC DNA]</scope>
    <source>
        <strain evidence="2 3">D2</strain>
    </source>
</reference>
<dbReference type="InterPro" id="IPR014600">
    <property type="entry name" value="UCP035905_mem"/>
</dbReference>
<feature type="transmembrane region" description="Helical" evidence="1">
    <location>
        <begin position="241"/>
        <end position="257"/>
    </location>
</feature>
<evidence type="ECO:0000256" key="1">
    <source>
        <dbReference type="SAM" id="Phobius"/>
    </source>
</evidence>
<dbReference type="PANTHER" id="PTHR38434">
    <property type="entry name" value="BLL2549 PROTEIN"/>
    <property type="match status" value="1"/>
</dbReference>
<name>A4C446_9GAMM</name>
<keyword evidence="3" id="KW-1185">Reference proteome</keyword>
<feature type="transmembrane region" description="Helical" evidence="1">
    <location>
        <begin position="463"/>
        <end position="482"/>
    </location>
</feature>
<feature type="transmembrane region" description="Helical" evidence="1">
    <location>
        <begin position="627"/>
        <end position="649"/>
    </location>
</feature>
<protein>
    <submittedName>
        <fullName evidence="2">Uncharacterized protein</fullName>
    </submittedName>
</protein>
<feature type="transmembrane region" description="Helical" evidence="1">
    <location>
        <begin position="691"/>
        <end position="708"/>
    </location>
</feature>
<organism evidence="2 3">
    <name type="scientific">Pseudoalteromonas tunicata D2</name>
    <dbReference type="NCBI Taxonomy" id="87626"/>
    <lineage>
        <taxon>Bacteria</taxon>
        <taxon>Pseudomonadati</taxon>
        <taxon>Pseudomonadota</taxon>
        <taxon>Gammaproteobacteria</taxon>
        <taxon>Alteromonadales</taxon>
        <taxon>Pseudoalteromonadaceae</taxon>
        <taxon>Pseudoalteromonas</taxon>
    </lineage>
</organism>
<feature type="transmembrane region" description="Helical" evidence="1">
    <location>
        <begin position="852"/>
        <end position="872"/>
    </location>
</feature>
<dbReference type="OrthoDB" id="5422830at2"/>
<feature type="transmembrane region" description="Helical" evidence="1">
    <location>
        <begin position="353"/>
        <end position="373"/>
    </location>
</feature>
<keyword evidence="1" id="KW-0472">Membrane</keyword>
<proteinExistence type="predicted"/>
<feature type="transmembrane region" description="Helical" evidence="1">
    <location>
        <begin position="544"/>
        <end position="559"/>
    </location>
</feature>
<feature type="transmembrane region" description="Helical" evidence="1">
    <location>
        <begin position="488"/>
        <end position="509"/>
    </location>
</feature>
<keyword evidence="1" id="KW-0812">Transmembrane</keyword>
<comment type="caution">
    <text evidence="2">The sequence shown here is derived from an EMBL/GenBank/DDBJ whole genome shotgun (WGS) entry which is preliminary data.</text>
</comment>
<keyword evidence="1" id="KW-1133">Transmembrane helix</keyword>
<dbReference type="RefSeq" id="WP_009836626.1">
    <property type="nucleotide sequence ID" value="NZ_AAOH01000001.1"/>
</dbReference>
<feature type="transmembrane region" description="Helical" evidence="1">
    <location>
        <begin position="430"/>
        <end position="451"/>
    </location>
</feature>
<gene>
    <name evidence="2" type="ORF">PTD2_02126</name>
</gene>
<evidence type="ECO:0000313" key="3">
    <source>
        <dbReference type="Proteomes" id="UP000006201"/>
    </source>
</evidence>
<feature type="transmembrane region" description="Helical" evidence="1">
    <location>
        <begin position="314"/>
        <end position="332"/>
    </location>
</feature>
<feature type="transmembrane region" description="Helical" evidence="1">
    <location>
        <begin position="263"/>
        <end position="282"/>
    </location>
</feature>
<feature type="transmembrane region" description="Helical" evidence="1">
    <location>
        <begin position="6"/>
        <end position="26"/>
    </location>
</feature>
<dbReference type="EMBL" id="AAOH01000001">
    <property type="protein sequence ID" value="EAR30328.1"/>
    <property type="molecule type" value="Genomic_DNA"/>
</dbReference>
<dbReference type="AlphaFoldDB" id="A4C446"/>
<feature type="transmembrane region" description="Helical" evidence="1">
    <location>
        <begin position="601"/>
        <end position="620"/>
    </location>
</feature>
<dbReference type="STRING" id="87626.PTD2_02126"/>
<dbReference type="PIRSF" id="PIRSF035905">
    <property type="entry name" value="UCP035905_mp"/>
    <property type="match status" value="1"/>
</dbReference>
<feature type="transmembrane region" description="Helical" evidence="1">
    <location>
        <begin position="797"/>
        <end position="814"/>
    </location>
</feature>
<feature type="transmembrane region" description="Helical" evidence="1">
    <location>
        <begin position="379"/>
        <end position="396"/>
    </location>
</feature>
<feature type="transmembrane region" description="Helical" evidence="1">
    <location>
        <begin position="126"/>
        <end position="146"/>
    </location>
</feature>
<dbReference type="InterPro" id="IPR019286">
    <property type="entry name" value="DUF2339_TM"/>
</dbReference>
<accession>A4C446</accession>
<feature type="transmembrane region" description="Helical" evidence="1">
    <location>
        <begin position="188"/>
        <end position="208"/>
    </location>
</feature>
<feature type="transmembrane region" description="Helical" evidence="1">
    <location>
        <begin position="826"/>
        <end position="846"/>
    </location>
</feature>
<evidence type="ECO:0000313" key="2">
    <source>
        <dbReference type="EMBL" id="EAR30328.1"/>
    </source>
</evidence>
<dbReference type="PANTHER" id="PTHR38434:SF1">
    <property type="entry name" value="BLL2549 PROTEIN"/>
    <property type="match status" value="1"/>
</dbReference>
<dbReference type="Pfam" id="PF10101">
    <property type="entry name" value="DUF2339"/>
    <property type="match status" value="1"/>
</dbReference>
<dbReference type="eggNOG" id="COG5373">
    <property type="taxonomic scope" value="Bacteria"/>
</dbReference>
<feature type="transmembrane region" description="Helical" evidence="1">
    <location>
        <begin position="289"/>
        <end position="308"/>
    </location>
</feature>
<feature type="transmembrane region" description="Helical" evidence="1">
    <location>
        <begin position="760"/>
        <end position="777"/>
    </location>
</feature>